<accession>A0ABQ7E0V9</accession>
<gene>
    <name evidence="1" type="ORF">DY000_02026766</name>
</gene>
<name>A0ABQ7E0V9_BRACR</name>
<dbReference type="InterPro" id="IPR029068">
    <property type="entry name" value="Glyas_Bleomycin-R_OHBP_Dase"/>
</dbReference>
<reference evidence="1 2" key="1">
    <citation type="journal article" date="2020" name="BMC Genomics">
        <title>Intraspecific diversification of the crop wild relative Brassica cretica Lam. using demographic model selection.</title>
        <authorList>
            <person name="Kioukis A."/>
            <person name="Michalopoulou V.A."/>
            <person name="Briers L."/>
            <person name="Pirintsos S."/>
            <person name="Studholme D.J."/>
            <person name="Pavlidis P."/>
            <person name="Sarris P.F."/>
        </authorList>
    </citation>
    <scope>NUCLEOTIDE SEQUENCE [LARGE SCALE GENOMIC DNA]</scope>
    <source>
        <strain evidence="2">cv. PFS-1207/04</strain>
    </source>
</reference>
<keyword evidence="2" id="KW-1185">Reference proteome</keyword>
<evidence type="ECO:0000313" key="1">
    <source>
        <dbReference type="EMBL" id="KAF3590897.1"/>
    </source>
</evidence>
<evidence type="ECO:0008006" key="3">
    <source>
        <dbReference type="Google" id="ProtNLM"/>
    </source>
</evidence>
<dbReference type="SUPFAM" id="SSF54593">
    <property type="entry name" value="Glyoxalase/Bleomycin resistance protein/Dihydroxybiphenyl dioxygenase"/>
    <property type="match status" value="1"/>
</dbReference>
<dbReference type="PANTHER" id="PTHR46142">
    <property type="match status" value="1"/>
</dbReference>
<evidence type="ECO:0000313" key="2">
    <source>
        <dbReference type="Proteomes" id="UP000266723"/>
    </source>
</evidence>
<protein>
    <recommendedName>
        <fullName evidence="3">VOC domain-containing protein</fullName>
    </recommendedName>
</protein>
<dbReference type="Proteomes" id="UP000266723">
    <property type="component" value="Unassembled WGS sequence"/>
</dbReference>
<dbReference type="PANTHER" id="PTHR46142:SF3">
    <property type="entry name" value="F18B13.24 PROTEIN"/>
    <property type="match status" value="1"/>
</dbReference>
<dbReference type="Gene3D" id="3.10.180.10">
    <property type="entry name" value="2,3-Dihydroxybiphenyl 1,2-Dioxygenase, domain 1"/>
    <property type="match status" value="1"/>
</dbReference>
<comment type="caution">
    <text evidence="1">The sequence shown here is derived from an EMBL/GenBank/DDBJ whole genome shotgun (WGS) entry which is preliminary data.</text>
</comment>
<organism evidence="1 2">
    <name type="scientific">Brassica cretica</name>
    <name type="common">Mustard</name>
    <dbReference type="NCBI Taxonomy" id="69181"/>
    <lineage>
        <taxon>Eukaryota</taxon>
        <taxon>Viridiplantae</taxon>
        <taxon>Streptophyta</taxon>
        <taxon>Embryophyta</taxon>
        <taxon>Tracheophyta</taxon>
        <taxon>Spermatophyta</taxon>
        <taxon>Magnoliopsida</taxon>
        <taxon>eudicotyledons</taxon>
        <taxon>Gunneridae</taxon>
        <taxon>Pentapetalae</taxon>
        <taxon>rosids</taxon>
        <taxon>malvids</taxon>
        <taxon>Brassicales</taxon>
        <taxon>Brassicaceae</taxon>
        <taxon>Brassiceae</taxon>
        <taxon>Brassica</taxon>
    </lineage>
</organism>
<proteinExistence type="predicted"/>
<dbReference type="EMBL" id="QGKV02000299">
    <property type="protein sequence ID" value="KAF3590897.1"/>
    <property type="molecule type" value="Genomic_DNA"/>
</dbReference>
<sequence>MISILARTGYQPCKKNSDCARLKCPSPLGHPTCVKGGCECPFEEHTVLPADDTNCGVAACFDYCKEKGEEQASRPHRPLPQPQTPADAITVRTDAVWLPVRNLAGLGWVVLSSPCNIPHKKHLEFVASPLMAEGLALRKAVRSCALDKMEIVSFEKKIRETLHLKSLNHVSLLCRSVEESMSFYQHVLGFLPIRTPGSFDFNSACSYKETSRTPTTTSEKRGHR</sequence>